<dbReference type="Pfam" id="PF05053">
    <property type="entry name" value="Menin"/>
    <property type="match status" value="2"/>
</dbReference>
<name>A0A2Y9GVC2_NEOSC</name>
<feature type="region of interest" description="Disordered" evidence="10">
    <location>
        <begin position="413"/>
        <end position="503"/>
    </location>
</feature>
<dbReference type="GO" id="GO:0000403">
    <property type="term" value="F:Y-form DNA binding"/>
    <property type="evidence" value="ECO:0007669"/>
    <property type="project" value="TreeGrafter"/>
</dbReference>
<keyword evidence="6" id="KW-0805">Transcription regulation</keyword>
<proteinExistence type="predicted"/>
<evidence type="ECO:0000256" key="7">
    <source>
        <dbReference type="ARBA" id="ARBA00023125"/>
    </source>
</evidence>
<dbReference type="GO" id="GO:0000785">
    <property type="term" value="C:chromatin"/>
    <property type="evidence" value="ECO:0007669"/>
    <property type="project" value="TreeGrafter"/>
</dbReference>
<evidence type="ECO:0000256" key="9">
    <source>
        <dbReference type="ARBA" id="ARBA00023242"/>
    </source>
</evidence>
<keyword evidence="8" id="KW-0804">Transcription</keyword>
<evidence type="ECO:0000313" key="12">
    <source>
        <dbReference type="RefSeq" id="XP_021541204.1"/>
    </source>
</evidence>
<evidence type="ECO:0000256" key="2">
    <source>
        <dbReference type="ARBA" id="ARBA00021162"/>
    </source>
</evidence>
<reference evidence="12" key="1">
    <citation type="submission" date="2025-08" db="UniProtKB">
        <authorList>
            <consortium name="RefSeq"/>
        </authorList>
    </citation>
    <scope>IDENTIFICATION</scope>
    <source>
        <tissue evidence="12">Blood</tissue>
    </source>
</reference>
<feature type="compositionally biased region" description="Pro residues" evidence="10">
    <location>
        <begin position="488"/>
        <end position="499"/>
    </location>
</feature>
<organism evidence="11 12">
    <name type="scientific">Neomonachus schauinslandi</name>
    <name type="common">Hawaiian monk seal</name>
    <name type="synonym">Monachus schauinslandi</name>
    <dbReference type="NCBI Taxonomy" id="29088"/>
    <lineage>
        <taxon>Eukaryota</taxon>
        <taxon>Metazoa</taxon>
        <taxon>Chordata</taxon>
        <taxon>Craniata</taxon>
        <taxon>Vertebrata</taxon>
        <taxon>Euteleostomi</taxon>
        <taxon>Mammalia</taxon>
        <taxon>Eutheria</taxon>
        <taxon>Laurasiatheria</taxon>
        <taxon>Carnivora</taxon>
        <taxon>Caniformia</taxon>
        <taxon>Pinnipedia</taxon>
        <taxon>Phocidae</taxon>
        <taxon>Monachinae</taxon>
        <taxon>Monachini</taxon>
        <taxon>Neomonachus</taxon>
    </lineage>
</organism>
<evidence type="ECO:0000256" key="10">
    <source>
        <dbReference type="SAM" id="MobiDB-lite"/>
    </source>
</evidence>
<gene>
    <name evidence="12" type="primary">MEN1</name>
</gene>
<dbReference type="InterPro" id="IPR007747">
    <property type="entry name" value="Menin"/>
</dbReference>
<feature type="compositionally biased region" description="Basic and acidic residues" evidence="10">
    <location>
        <begin position="435"/>
        <end position="451"/>
    </location>
</feature>
<dbReference type="Proteomes" id="UP000248481">
    <property type="component" value="Chromosome 11"/>
</dbReference>
<sequence>MPRPAAMGLKAAQKTLFPLRSIDDVVRLFAAELGREEPDLVLLSLVLGFVEHFLAVNRVIPTNVPELTFQPSPAPDPPGGLTYFPVADLSIIAALYARFTAQIRGAVDLSLYPREGGVSSRELVKKVSDVIWNSLSRSYFKDRAHIQSLFSFITGTKLDSSGVAFAVVGACQALGLRDVHLALSEDHAWVVFGPNGEQTAEVTWHGKGNEDRRGQTVNAGVAERSWLYLKGSYMRCDRKMEVAFMVCAINPSIDLHTDSLELLQLQQKLLWLLYDLGHLERYPMALGNLADLEELEPTPGRPDPLTLYHKGIASAKTYYRDEHIYPYMYLAGYHCRNRNVREALQAWADTATVIQDYNYCREDEEIYKEFFEVANDVIPNLLKEAASLLEAGEERPGEQTQVRQKVRIVSREAEAAEAEELWGEEAREGRRRGPRRESKPEEPPPPKKPALDKGPGGGQGAMSGPPRKPPGTVPGTARGPEGGSTAPAPAPAASPPPEGPVLTFQSEKMKGMKELLVATKINSSAIKLQLTAQSQVQMKKQKVSTPSDYTLSFLKRQRKGL</sequence>
<evidence type="ECO:0000256" key="5">
    <source>
        <dbReference type="ARBA" id="ARBA00022853"/>
    </source>
</evidence>
<dbReference type="GO" id="GO:0045786">
    <property type="term" value="P:negative regulation of cell cycle"/>
    <property type="evidence" value="ECO:0007669"/>
    <property type="project" value="TreeGrafter"/>
</dbReference>
<evidence type="ECO:0000256" key="1">
    <source>
        <dbReference type="ARBA" id="ARBA00004123"/>
    </source>
</evidence>
<dbReference type="GO" id="GO:0035097">
    <property type="term" value="C:histone methyltransferase complex"/>
    <property type="evidence" value="ECO:0007669"/>
    <property type="project" value="TreeGrafter"/>
</dbReference>
<evidence type="ECO:0000256" key="3">
    <source>
        <dbReference type="ARBA" id="ARBA00022491"/>
    </source>
</evidence>
<dbReference type="PANTHER" id="PTHR12693">
    <property type="entry name" value="MENIN"/>
    <property type="match status" value="1"/>
</dbReference>
<dbReference type="GO" id="GO:0000976">
    <property type="term" value="F:transcription cis-regulatory region binding"/>
    <property type="evidence" value="ECO:0007669"/>
    <property type="project" value="TreeGrafter"/>
</dbReference>
<protein>
    <recommendedName>
        <fullName evidence="2">Menin</fullName>
    </recommendedName>
</protein>
<dbReference type="GeneID" id="110576349"/>
<keyword evidence="9" id="KW-0539">Nucleus</keyword>
<keyword evidence="7" id="KW-0238">DNA-binding</keyword>
<keyword evidence="5" id="KW-0156">Chromatin regulator</keyword>
<dbReference type="GO" id="GO:0006325">
    <property type="term" value="P:chromatin organization"/>
    <property type="evidence" value="ECO:0007669"/>
    <property type="project" value="UniProtKB-KW"/>
</dbReference>
<keyword evidence="4" id="KW-0597">Phosphoprotein</keyword>
<evidence type="ECO:0000256" key="4">
    <source>
        <dbReference type="ARBA" id="ARBA00022553"/>
    </source>
</evidence>
<dbReference type="PANTHER" id="PTHR12693:SF3">
    <property type="entry name" value="MENIN"/>
    <property type="match status" value="1"/>
</dbReference>
<dbReference type="RefSeq" id="XP_021541204.1">
    <property type="nucleotide sequence ID" value="XM_021685529.1"/>
</dbReference>
<comment type="subcellular location">
    <subcellularLocation>
        <location evidence="1">Nucleus</location>
    </subcellularLocation>
</comment>
<evidence type="ECO:0000313" key="11">
    <source>
        <dbReference type="Proteomes" id="UP000248481"/>
    </source>
</evidence>
<dbReference type="GO" id="GO:0003682">
    <property type="term" value="F:chromatin binding"/>
    <property type="evidence" value="ECO:0007669"/>
    <property type="project" value="TreeGrafter"/>
</dbReference>
<evidence type="ECO:0000256" key="8">
    <source>
        <dbReference type="ARBA" id="ARBA00023163"/>
    </source>
</evidence>
<dbReference type="AlphaFoldDB" id="A0A2Y9GVC2"/>
<accession>A0A2Y9GVC2</accession>
<dbReference type="CTD" id="4221"/>
<dbReference type="GO" id="GO:0006357">
    <property type="term" value="P:regulation of transcription by RNA polymerase II"/>
    <property type="evidence" value="ECO:0007669"/>
    <property type="project" value="TreeGrafter"/>
</dbReference>
<keyword evidence="3" id="KW-0678">Repressor</keyword>
<dbReference type="GO" id="GO:0008285">
    <property type="term" value="P:negative regulation of cell population proliferation"/>
    <property type="evidence" value="ECO:0007669"/>
    <property type="project" value="TreeGrafter"/>
</dbReference>
<evidence type="ECO:0000256" key="6">
    <source>
        <dbReference type="ARBA" id="ARBA00023015"/>
    </source>
</evidence>
<keyword evidence="11" id="KW-1185">Reference proteome</keyword>
<dbReference type="CDD" id="cd14456">
    <property type="entry name" value="Menin"/>
    <property type="match status" value="1"/>
</dbReference>